<feature type="compositionally biased region" description="Polar residues" evidence="1">
    <location>
        <begin position="23"/>
        <end position="39"/>
    </location>
</feature>
<comment type="caution">
    <text evidence="2">The sequence shown here is derived from an EMBL/GenBank/DDBJ whole genome shotgun (WGS) entry which is preliminary data.</text>
</comment>
<keyword evidence="3" id="KW-1185">Reference proteome</keyword>
<dbReference type="Proteomes" id="UP000315037">
    <property type="component" value="Unassembled WGS sequence"/>
</dbReference>
<accession>A0A506UKE5</accession>
<name>A0A506UKE5_9PROT</name>
<evidence type="ECO:0000256" key="1">
    <source>
        <dbReference type="SAM" id="MobiDB-lite"/>
    </source>
</evidence>
<organism evidence="2 3">
    <name type="scientific">Oecophyllibacter saccharovorans</name>
    <dbReference type="NCBI Taxonomy" id="2558360"/>
    <lineage>
        <taxon>Bacteria</taxon>
        <taxon>Pseudomonadati</taxon>
        <taxon>Pseudomonadota</taxon>
        <taxon>Alphaproteobacteria</taxon>
        <taxon>Acetobacterales</taxon>
        <taxon>Acetobacteraceae</taxon>
        <taxon>Oecophyllibacter</taxon>
    </lineage>
</organism>
<dbReference type="EMBL" id="SORZ01000002">
    <property type="protein sequence ID" value="TPW33821.1"/>
    <property type="molecule type" value="Genomic_DNA"/>
</dbReference>
<feature type="compositionally biased region" description="Polar residues" evidence="1">
    <location>
        <begin position="1"/>
        <end position="14"/>
    </location>
</feature>
<dbReference type="RefSeq" id="WP_165600543.1">
    <property type="nucleotide sequence ID" value="NZ_SORZ01000002.1"/>
</dbReference>
<feature type="region of interest" description="Disordered" evidence="1">
    <location>
        <begin position="1"/>
        <end position="60"/>
    </location>
</feature>
<reference evidence="2 3" key="1">
    <citation type="submission" date="2019-03" db="EMBL/GenBank/DDBJ databases">
        <title>The complete genome sequence of Neokomagataea sp. Jb2 NBRC113641.</title>
        <authorList>
            <person name="Chua K.-O."/>
            <person name="Chan K.-G."/>
            <person name="See-Too W.-S."/>
        </authorList>
    </citation>
    <scope>NUCLEOTIDE SEQUENCE [LARGE SCALE GENOMIC DNA]</scope>
    <source>
        <strain evidence="2 3">Jb2</strain>
    </source>
</reference>
<feature type="compositionally biased region" description="Basic and acidic residues" evidence="1">
    <location>
        <begin position="41"/>
        <end position="51"/>
    </location>
</feature>
<protein>
    <submittedName>
        <fullName evidence="2">Uncharacterized protein</fullName>
    </submittedName>
</protein>
<sequence length="365" mass="40238">MPSNPETGQVTPNAIRTGLANARQANSVSTRAPSLQNGPGKSEKDVIKAGEKPGTSASLTPHRKSFWTRLNDFLNTETPEQWATGPLYALFPALDEAGQVVFEPYTQFSVPRGSFGPKGHRDPHDPSQASVQAYWFFNYAITDHLTVATYPTWGYSWGGHQKASSVEFQDLPVDFEYRLTDTYAPSLTAYLGFVAPTGHFSNLRNPANGVGAGVWSIHYALEGLMTFPFFKHALNVYFWGEEWQPVSTARLHNVSVYGTDHGFRGHAHVGANGDAGASFEFGITREFLFAIDMYQSWGASTVTRGRQDGVHQYDRTGWSTSFNLAPALEYNWNPNWGVIMGVIVPTMGHNTDAALQPQFAISSVF</sequence>
<dbReference type="AlphaFoldDB" id="A0A506UKE5"/>
<gene>
    <name evidence="2" type="ORF">E3202_04275</name>
</gene>
<proteinExistence type="predicted"/>
<evidence type="ECO:0000313" key="2">
    <source>
        <dbReference type="EMBL" id="TPW33821.1"/>
    </source>
</evidence>
<evidence type="ECO:0000313" key="3">
    <source>
        <dbReference type="Proteomes" id="UP000315037"/>
    </source>
</evidence>